<sequence length="87" mass="9295">MKVAAPEVHRSAPPGQYGKYALNDSAVSTVDAGSQKKQLTCVVPSVEPGSKRSDGRTNDGPRELATFRLSVKDVFLGLGVTWVHTII</sequence>
<evidence type="ECO:0000313" key="2">
    <source>
        <dbReference type="EMBL" id="KAJ3579121.1"/>
    </source>
</evidence>
<comment type="caution">
    <text evidence="2">The sequence shown here is derived from an EMBL/GenBank/DDBJ whole genome shotgun (WGS) entry which is preliminary data.</text>
</comment>
<gene>
    <name evidence="2" type="ORF">NPX13_g1444</name>
</gene>
<feature type="compositionally biased region" description="Basic and acidic residues" evidence="1">
    <location>
        <begin position="49"/>
        <end position="62"/>
    </location>
</feature>
<feature type="region of interest" description="Disordered" evidence="1">
    <location>
        <begin position="38"/>
        <end position="62"/>
    </location>
</feature>
<proteinExistence type="predicted"/>
<dbReference type="Proteomes" id="UP001148614">
    <property type="component" value="Unassembled WGS sequence"/>
</dbReference>
<name>A0A9W8NL19_9PEZI</name>
<keyword evidence="3" id="KW-1185">Reference proteome</keyword>
<reference evidence="2" key="1">
    <citation type="submission" date="2022-07" db="EMBL/GenBank/DDBJ databases">
        <title>Genome Sequence of Xylaria arbuscula.</title>
        <authorList>
            <person name="Buettner E."/>
        </authorList>
    </citation>
    <scope>NUCLEOTIDE SEQUENCE</scope>
    <source>
        <strain evidence="2">VT107</strain>
    </source>
</reference>
<organism evidence="2 3">
    <name type="scientific">Xylaria arbuscula</name>
    <dbReference type="NCBI Taxonomy" id="114810"/>
    <lineage>
        <taxon>Eukaryota</taxon>
        <taxon>Fungi</taxon>
        <taxon>Dikarya</taxon>
        <taxon>Ascomycota</taxon>
        <taxon>Pezizomycotina</taxon>
        <taxon>Sordariomycetes</taxon>
        <taxon>Xylariomycetidae</taxon>
        <taxon>Xylariales</taxon>
        <taxon>Xylariaceae</taxon>
        <taxon>Xylaria</taxon>
    </lineage>
</organism>
<dbReference type="EMBL" id="JANPWZ010000129">
    <property type="protein sequence ID" value="KAJ3579121.1"/>
    <property type="molecule type" value="Genomic_DNA"/>
</dbReference>
<dbReference type="AlphaFoldDB" id="A0A9W8NL19"/>
<evidence type="ECO:0000313" key="3">
    <source>
        <dbReference type="Proteomes" id="UP001148614"/>
    </source>
</evidence>
<accession>A0A9W8NL19</accession>
<evidence type="ECO:0000256" key="1">
    <source>
        <dbReference type="SAM" id="MobiDB-lite"/>
    </source>
</evidence>
<protein>
    <submittedName>
        <fullName evidence="2">Uncharacterized protein</fullName>
    </submittedName>
</protein>